<comment type="similarity">
    <text evidence="2">Belongs to the autoinducer-2 exporter (AI-2E) (TC 2.A.86) family.</text>
</comment>
<comment type="caution">
    <text evidence="7">The sequence shown here is derived from an EMBL/GenBank/DDBJ whole genome shotgun (WGS) entry which is preliminary data.</text>
</comment>
<organism evidence="7 8">
    <name type="scientific">Halorubrum trapanicum</name>
    <dbReference type="NCBI Taxonomy" id="29284"/>
    <lineage>
        <taxon>Archaea</taxon>
        <taxon>Methanobacteriati</taxon>
        <taxon>Methanobacteriota</taxon>
        <taxon>Stenosarchaea group</taxon>
        <taxon>Halobacteria</taxon>
        <taxon>Halobacteriales</taxon>
        <taxon>Haloferacaceae</taxon>
        <taxon>Halorubrum</taxon>
    </lineage>
</organism>
<feature type="transmembrane region" description="Helical" evidence="6">
    <location>
        <begin position="186"/>
        <end position="210"/>
    </location>
</feature>
<evidence type="ECO:0000256" key="4">
    <source>
        <dbReference type="ARBA" id="ARBA00022989"/>
    </source>
</evidence>
<dbReference type="RefSeq" id="WP_209544156.1">
    <property type="nucleotide sequence ID" value="NZ_BAAADX010000001.1"/>
</dbReference>
<accession>A0A8J7UNY9</accession>
<feature type="transmembrane region" description="Helical" evidence="6">
    <location>
        <begin position="57"/>
        <end position="82"/>
    </location>
</feature>
<keyword evidence="5 6" id="KW-0472">Membrane</keyword>
<sequence length="342" mass="35714">MVLNRQRLLGVLLVALATLAAAVLAEVLRTVVFAVTVAYVLYPIRQRLVGRGLSRRIACAAATAVAFVGATLLVAPLLYALYRRRSELIEIIRQIPDSVPISVGGFETVVEIAPFVAAAETWVRGVALAVAGAAPVLVLELVVFTFLVYGILYRPSAVETAVFGVVPAEYHDIPTRLHERTRQTLYSIYVLQAATAAGTFVLAFAVFWALGYGSPVLLAVIAGVLQFIPIVGPSVLIVALGAGDFLVGETGRAVAVLVIGLVVVAFVPDAVIRTRLADWTGKISPGLYFVGFVGGILTLGAVGVIVGPLVVSLLLEVIDMLSEGGASSEAVAAAAESVEGGR</sequence>
<evidence type="ECO:0000313" key="8">
    <source>
        <dbReference type="Proteomes" id="UP000770586"/>
    </source>
</evidence>
<name>A0A8J7UNY9_9EURY</name>
<evidence type="ECO:0000256" key="1">
    <source>
        <dbReference type="ARBA" id="ARBA00004141"/>
    </source>
</evidence>
<comment type="subcellular location">
    <subcellularLocation>
        <location evidence="1">Membrane</location>
        <topology evidence="1">Multi-pass membrane protein</topology>
    </subcellularLocation>
</comment>
<reference evidence="7 8" key="1">
    <citation type="submission" date="2021-03" db="EMBL/GenBank/DDBJ databases">
        <title>Genomic Encyclopedia of Type Strains, Phase IV (KMG-IV): sequencing the most valuable type-strain genomes for metagenomic binning, comparative biology and taxonomic classification.</title>
        <authorList>
            <person name="Goeker M."/>
        </authorList>
    </citation>
    <scope>NUCLEOTIDE SEQUENCE [LARGE SCALE GENOMIC DNA]</scope>
    <source>
        <strain evidence="7 8">DSM 12287</strain>
    </source>
</reference>
<dbReference type="EMBL" id="JAGGKE010000002">
    <property type="protein sequence ID" value="MBP1900878.1"/>
    <property type="molecule type" value="Genomic_DNA"/>
</dbReference>
<evidence type="ECO:0000256" key="5">
    <source>
        <dbReference type="ARBA" id="ARBA00023136"/>
    </source>
</evidence>
<feature type="transmembrane region" description="Helical" evidence="6">
    <location>
        <begin position="126"/>
        <end position="152"/>
    </location>
</feature>
<feature type="transmembrane region" description="Helical" evidence="6">
    <location>
        <begin position="30"/>
        <end position="45"/>
    </location>
</feature>
<evidence type="ECO:0000256" key="2">
    <source>
        <dbReference type="ARBA" id="ARBA00009773"/>
    </source>
</evidence>
<keyword evidence="3 6" id="KW-0812">Transmembrane</keyword>
<feature type="transmembrane region" description="Helical" evidence="6">
    <location>
        <begin position="253"/>
        <end position="272"/>
    </location>
</feature>
<dbReference type="Proteomes" id="UP000770586">
    <property type="component" value="Unassembled WGS sequence"/>
</dbReference>
<proteinExistence type="inferred from homology"/>
<dbReference type="AlphaFoldDB" id="A0A8J7UNY9"/>
<dbReference type="GO" id="GO:0016020">
    <property type="term" value="C:membrane"/>
    <property type="evidence" value="ECO:0007669"/>
    <property type="project" value="UniProtKB-SubCell"/>
</dbReference>
<keyword evidence="8" id="KW-1185">Reference proteome</keyword>
<dbReference type="PANTHER" id="PTHR21716:SF4">
    <property type="entry name" value="TRANSMEMBRANE PROTEIN 245"/>
    <property type="match status" value="1"/>
</dbReference>
<protein>
    <submittedName>
        <fullName evidence="7">Putative PurR-regulated permease PerM</fullName>
    </submittedName>
</protein>
<feature type="transmembrane region" description="Helical" evidence="6">
    <location>
        <begin position="216"/>
        <end position="241"/>
    </location>
</feature>
<gene>
    <name evidence="7" type="ORF">J2744_000536</name>
</gene>
<dbReference type="InterPro" id="IPR002549">
    <property type="entry name" value="AI-2E-like"/>
</dbReference>
<evidence type="ECO:0000256" key="3">
    <source>
        <dbReference type="ARBA" id="ARBA00022692"/>
    </source>
</evidence>
<keyword evidence="4 6" id="KW-1133">Transmembrane helix</keyword>
<evidence type="ECO:0000313" key="7">
    <source>
        <dbReference type="EMBL" id="MBP1900878.1"/>
    </source>
</evidence>
<feature type="transmembrane region" description="Helical" evidence="6">
    <location>
        <begin position="292"/>
        <end position="315"/>
    </location>
</feature>
<evidence type="ECO:0000256" key="6">
    <source>
        <dbReference type="SAM" id="Phobius"/>
    </source>
</evidence>
<dbReference type="Pfam" id="PF01594">
    <property type="entry name" value="AI-2E_transport"/>
    <property type="match status" value="1"/>
</dbReference>
<dbReference type="PANTHER" id="PTHR21716">
    <property type="entry name" value="TRANSMEMBRANE PROTEIN"/>
    <property type="match status" value="1"/>
</dbReference>
<dbReference type="OrthoDB" id="137390at2157"/>